<evidence type="ECO:0000256" key="6">
    <source>
        <dbReference type="ARBA" id="ARBA00023136"/>
    </source>
</evidence>
<proteinExistence type="inferred from homology"/>
<keyword evidence="11" id="KW-1185">Reference proteome</keyword>
<evidence type="ECO:0000259" key="9">
    <source>
        <dbReference type="PROSITE" id="PS50928"/>
    </source>
</evidence>
<evidence type="ECO:0000256" key="7">
    <source>
        <dbReference type="RuleBase" id="RU363032"/>
    </source>
</evidence>
<feature type="transmembrane region" description="Helical" evidence="7">
    <location>
        <begin position="122"/>
        <end position="144"/>
    </location>
</feature>
<comment type="caution">
    <text evidence="10">The sequence shown here is derived from an EMBL/GenBank/DDBJ whole genome shotgun (WGS) entry which is preliminary data.</text>
</comment>
<dbReference type="InterPro" id="IPR000515">
    <property type="entry name" value="MetI-like"/>
</dbReference>
<evidence type="ECO:0000256" key="3">
    <source>
        <dbReference type="ARBA" id="ARBA00022475"/>
    </source>
</evidence>
<dbReference type="Pfam" id="PF00528">
    <property type="entry name" value="BPD_transp_1"/>
    <property type="match status" value="1"/>
</dbReference>
<accession>A0A402AWJ2</accession>
<evidence type="ECO:0000313" key="10">
    <source>
        <dbReference type="EMBL" id="GCE23445.1"/>
    </source>
</evidence>
<keyword evidence="2 7" id="KW-0813">Transport</keyword>
<evidence type="ECO:0000256" key="1">
    <source>
        <dbReference type="ARBA" id="ARBA00004651"/>
    </source>
</evidence>
<dbReference type="Gene3D" id="1.10.3720.10">
    <property type="entry name" value="MetI-like"/>
    <property type="match status" value="1"/>
</dbReference>
<sequence length="318" mass="34990">MTTQTAEVSTKKTPTRRGRNKDGSGIMPYLLVFPTILLILVVAVYPMLDSLRISILDNPFIPAPAVVGLANFARVLADPEFRTSIINTVIFTVVSVALETVFGLCIALLINKTFPGRGLVRAAILVPWAFPTVVSAQMWFLMYNDQTGIITFILQWAHLLKPGDTLIGSTSGVIIAALITDVWKTTPFMALLILAGLQVIPMELYEASGVDGSTRWQSFWRITLPLLRAPMVIALMFRTLDAFRVFDLFYVFGKRSVQSMSTYANYFMFGGTASDFTPGVAAAVIVFLFGIVISIIYVYHLCFLDGQYIEASGLKSSA</sequence>
<evidence type="ECO:0000256" key="2">
    <source>
        <dbReference type="ARBA" id="ARBA00022448"/>
    </source>
</evidence>
<feature type="compositionally biased region" description="Polar residues" evidence="8">
    <location>
        <begin position="1"/>
        <end position="12"/>
    </location>
</feature>
<evidence type="ECO:0000256" key="8">
    <source>
        <dbReference type="SAM" id="MobiDB-lite"/>
    </source>
</evidence>
<evidence type="ECO:0000256" key="5">
    <source>
        <dbReference type="ARBA" id="ARBA00022989"/>
    </source>
</evidence>
<keyword evidence="4 7" id="KW-0812">Transmembrane</keyword>
<feature type="region of interest" description="Disordered" evidence="8">
    <location>
        <begin position="1"/>
        <end position="20"/>
    </location>
</feature>
<dbReference type="GO" id="GO:0055085">
    <property type="term" value="P:transmembrane transport"/>
    <property type="evidence" value="ECO:0007669"/>
    <property type="project" value="InterPro"/>
</dbReference>
<dbReference type="AlphaFoldDB" id="A0A402AWJ2"/>
<keyword evidence="5 7" id="KW-1133">Transmembrane helix</keyword>
<evidence type="ECO:0000313" key="11">
    <source>
        <dbReference type="Proteomes" id="UP000287188"/>
    </source>
</evidence>
<gene>
    <name evidence="10" type="ORF">KDK_72450</name>
</gene>
<feature type="transmembrane region" description="Helical" evidence="7">
    <location>
        <begin position="89"/>
        <end position="110"/>
    </location>
</feature>
<evidence type="ECO:0000256" key="4">
    <source>
        <dbReference type="ARBA" id="ARBA00022692"/>
    </source>
</evidence>
<feature type="transmembrane region" description="Helical" evidence="7">
    <location>
        <begin position="276"/>
        <end position="299"/>
    </location>
</feature>
<dbReference type="SUPFAM" id="SSF161098">
    <property type="entry name" value="MetI-like"/>
    <property type="match status" value="1"/>
</dbReference>
<comment type="subcellular location">
    <subcellularLocation>
        <location evidence="1 7">Cell membrane</location>
        <topology evidence="1 7">Multi-pass membrane protein</topology>
    </subcellularLocation>
</comment>
<protein>
    <submittedName>
        <fullName evidence="10">ABC transporter permease</fullName>
    </submittedName>
</protein>
<dbReference type="PANTHER" id="PTHR43005">
    <property type="entry name" value="BLR7065 PROTEIN"/>
    <property type="match status" value="1"/>
</dbReference>
<comment type="similarity">
    <text evidence="7">Belongs to the binding-protein-dependent transport system permease family.</text>
</comment>
<dbReference type="GO" id="GO:0005886">
    <property type="term" value="C:plasma membrane"/>
    <property type="evidence" value="ECO:0007669"/>
    <property type="project" value="UniProtKB-SubCell"/>
</dbReference>
<dbReference type="Proteomes" id="UP000287188">
    <property type="component" value="Unassembled WGS sequence"/>
</dbReference>
<dbReference type="PROSITE" id="PS50928">
    <property type="entry name" value="ABC_TM1"/>
    <property type="match status" value="1"/>
</dbReference>
<keyword evidence="3" id="KW-1003">Cell membrane</keyword>
<dbReference type="PANTHER" id="PTHR43005:SF2">
    <property type="entry name" value="INTEGRAL MEMBRANE SUGAR TRANSPORT PROTEIN"/>
    <property type="match status" value="1"/>
</dbReference>
<dbReference type="CDD" id="cd06261">
    <property type="entry name" value="TM_PBP2"/>
    <property type="match status" value="1"/>
</dbReference>
<keyword evidence="6 7" id="KW-0472">Membrane</keyword>
<organism evidence="10 11">
    <name type="scientific">Dictyobacter kobayashii</name>
    <dbReference type="NCBI Taxonomy" id="2014872"/>
    <lineage>
        <taxon>Bacteria</taxon>
        <taxon>Bacillati</taxon>
        <taxon>Chloroflexota</taxon>
        <taxon>Ktedonobacteria</taxon>
        <taxon>Ktedonobacterales</taxon>
        <taxon>Dictyobacteraceae</taxon>
        <taxon>Dictyobacter</taxon>
    </lineage>
</organism>
<feature type="transmembrane region" description="Helical" evidence="7">
    <location>
        <begin position="26"/>
        <end position="48"/>
    </location>
</feature>
<dbReference type="InterPro" id="IPR035906">
    <property type="entry name" value="MetI-like_sf"/>
</dbReference>
<name>A0A402AWJ2_9CHLR</name>
<reference evidence="11" key="1">
    <citation type="submission" date="2018-12" db="EMBL/GenBank/DDBJ databases">
        <title>Tengunoibacter tsumagoiensis gen. nov., sp. nov., Dictyobacter kobayashii sp. nov., D. alpinus sp. nov., and D. joshuensis sp. nov. and description of Dictyobacteraceae fam. nov. within the order Ktedonobacterales isolated from Tengu-no-mugimeshi.</title>
        <authorList>
            <person name="Wang C.M."/>
            <person name="Zheng Y."/>
            <person name="Sakai Y."/>
            <person name="Toyoda A."/>
            <person name="Minakuchi Y."/>
            <person name="Abe K."/>
            <person name="Yokota A."/>
            <person name="Yabe S."/>
        </authorList>
    </citation>
    <scope>NUCLEOTIDE SEQUENCE [LARGE SCALE GENOMIC DNA]</scope>
    <source>
        <strain evidence="11">Uno11</strain>
    </source>
</reference>
<dbReference type="EMBL" id="BIFS01000002">
    <property type="protein sequence ID" value="GCE23445.1"/>
    <property type="molecule type" value="Genomic_DNA"/>
</dbReference>
<dbReference type="OrthoDB" id="9761387at2"/>
<dbReference type="RefSeq" id="WP_126556883.1">
    <property type="nucleotide sequence ID" value="NZ_BIFS01000002.1"/>
</dbReference>
<feature type="transmembrane region" description="Helical" evidence="7">
    <location>
        <begin position="219"/>
        <end position="240"/>
    </location>
</feature>
<feature type="domain" description="ABC transmembrane type-1" evidence="9">
    <location>
        <begin position="85"/>
        <end position="297"/>
    </location>
</feature>